<feature type="compositionally biased region" description="Basic and acidic residues" evidence="6">
    <location>
        <begin position="1"/>
        <end position="10"/>
    </location>
</feature>
<evidence type="ECO:0000313" key="9">
    <source>
        <dbReference type="RefSeq" id="XP_020100772.1"/>
    </source>
</evidence>
<dbReference type="Pfam" id="PF25220">
    <property type="entry name" value="Sororin_C"/>
    <property type="match status" value="1"/>
</dbReference>
<keyword evidence="2" id="KW-0498">Mitosis</keyword>
<dbReference type="Gramene" id="Aco000567.1.mrna1">
    <property type="protein sequence ID" value="Aco000567.1.mrna1"/>
    <property type="gene ID" value="Aco000567.1.path1"/>
</dbReference>
<reference evidence="8" key="1">
    <citation type="journal article" date="2015" name="Nat. Genet.">
        <title>The pineapple genome and the evolution of CAM photosynthesis.</title>
        <authorList>
            <person name="Ming R."/>
            <person name="VanBuren R."/>
            <person name="Wai C.M."/>
            <person name="Tang H."/>
            <person name="Schatz M.C."/>
            <person name="Bowers J.E."/>
            <person name="Lyons E."/>
            <person name="Wang M.L."/>
            <person name="Chen J."/>
            <person name="Biggers E."/>
            <person name="Zhang J."/>
            <person name="Huang L."/>
            <person name="Zhang L."/>
            <person name="Miao W."/>
            <person name="Zhang J."/>
            <person name="Ye Z."/>
            <person name="Miao C."/>
            <person name="Lin Z."/>
            <person name="Wang H."/>
            <person name="Zhou H."/>
            <person name="Yim W.C."/>
            <person name="Priest H.D."/>
            <person name="Zheng C."/>
            <person name="Woodhouse M."/>
            <person name="Edger P.P."/>
            <person name="Guyot R."/>
            <person name="Guo H.B."/>
            <person name="Guo H."/>
            <person name="Zheng G."/>
            <person name="Singh R."/>
            <person name="Sharma A."/>
            <person name="Min X."/>
            <person name="Zheng Y."/>
            <person name="Lee H."/>
            <person name="Gurtowski J."/>
            <person name="Sedlazeck F.J."/>
            <person name="Harkess A."/>
            <person name="McKain M.R."/>
            <person name="Liao Z."/>
            <person name="Fang J."/>
            <person name="Liu J."/>
            <person name="Zhang X."/>
            <person name="Zhang Q."/>
            <person name="Hu W."/>
            <person name="Qin Y."/>
            <person name="Wang K."/>
            <person name="Chen L.Y."/>
            <person name="Shirley N."/>
            <person name="Lin Y.R."/>
            <person name="Liu L.Y."/>
            <person name="Hernandez A.G."/>
            <person name="Wright C.L."/>
            <person name="Bulone V."/>
            <person name="Tuskan G.A."/>
            <person name="Heath K."/>
            <person name="Zee F."/>
            <person name="Moore P.H."/>
            <person name="Sunkar R."/>
            <person name="Leebens-Mack J.H."/>
            <person name="Mockler T."/>
            <person name="Bennetzen J.L."/>
            <person name="Freeling M."/>
            <person name="Sankoff D."/>
            <person name="Paterson A.H."/>
            <person name="Zhu X."/>
            <person name="Yang X."/>
            <person name="Smith J.A."/>
            <person name="Cushman J.C."/>
            <person name="Paull R.E."/>
            <person name="Yu Q."/>
        </authorList>
    </citation>
    <scope>NUCLEOTIDE SEQUENCE [LARGE SCALE GENOMIC DNA]</scope>
    <source>
        <strain evidence="8">cv. F153</strain>
    </source>
</reference>
<dbReference type="PANTHER" id="PTHR35740:SF1">
    <property type="entry name" value="OS12G0111700 PROTEIN"/>
    <property type="match status" value="1"/>
</dbReference>
<keyword evidence="4" id="KW-0131">Cell cycle</keyword>
<keyword evidence="1" id="KW-0132">Cell division</keyword>
<accession>A0A6P5FYV3</accession>
<gene>
    <name evidence="9" type="primary">LOC109718783</name>
</gene>
<feature type="compositionally biased region" description="Pro residues" evidence="6">
    <location>
        <begin position="54"/>
        <end position="64"/>
    </location>
</feature>
<proteinExistence type="inferred from homology"/>
<evidence type="ECO:0000256" key="1">
    <source>
        <dbReference type="ARBA" id="ARBA00022618"/>
    </source>
</evidence>
<sequence>MASRGSETRSRTKRKPFSDLTNAPSSSTSASTSALSRSLLEPNPKSNPQAEPSEPNPNPSPRPNDNPSVPTSSSCSTPRAKGLLSSDSVRDDSDFEKVVISTIYTRRKTVKRKSTSKAVLSGSSSCPPIGRVKSTKENSMAGDGNSIRPMTSSVPCRKAKKKQRENTYEASRKQILPPDFVEKQRAYFAEIDSFELPEEEVSESELD</sequence>
<evidence type="ECO:0000313" key="8">
    <source>
        <dbReference type="Proteomes" id="UP000515123"/>
    </source>
</evidence>
<feature type="compositionally biased region" description="Low complexity" evidence="6">
    <location>
        <begin position="20"/>
        <end position="53"/>
    </location>
</feature>
<organism evidence="8 9">
    <name type="scientific">Ananas comosus</name>
    <name type="common">Pineapple</name>
    <name type="synonym">Ananas ananas</name>
    <dbReference type="NCBI Taxonomy" id="4615"/>
    <lineage>
        <taxon>Eukaryota</taxon>
        <taxon>Viridiplantae</taxon>
        <taxon>Streptophyta</taxon>
        <taxon>Embryophyta</taxon>
        <taxon>Tracheophyta</taxon>
        <taxon>Spermatophyta</taxon>
        <taxon>Magnoliopsida</taxon>
        <taxon>Liliopsida</taxon>
        <taxon>Poales</taxon>
        <taxon>Bromeliaceae</taxon>
        <taxon>Bromelioideae</taxon>
        <taxon>Ananas</taxon>
    </lineage>
</organism>
<name>A0A6P5FYV3_ANACO</name>
<evidence type="ECO:0000256" key="4">
    <source>
        <dbReference type="ARBA" id="ARBA00023306"/>
    </source>
</evidence>
<feature type="compositionally biased region" description="Basic and acidic residues" evidence="6">
    <location>
        <begin position="88"/>
        <end position="97"/>
    </location>
</feature>
<dbReference type="PANTHER" id="PTHR35740">
    <property type="entry name" value="OS12G0111700 PROTEIN"/>
    <property type="match status" value="1"/>
</dbReference>
<evidence type="ECO:0000256" key="3">
    <source>
        <dbReference type="ARBA" id="ARBA00023242"/>
    </source>
</evidence>
<comment type="similarity">
    <text evidence="5">Belongs to the sororin family.</text>
</comment>
<evidence type="ECO:0000256" key="5">
    <source>
        <dbReference type="ARBA" id="ARBA00093465"/>
    </source>
</evidence>
<dbReference type="GO" id="GO:0005634">
    <property type="term" value="C:nucleus"/>
    <property type="evidence" value="ECO:0007669"/>
    <property type="project" value="UniProtKB-SubCell"/>
</dbReference>
<dbReference type="InterPro" id="IPR057337">
    <property type="entry name" value="Sororin_C"/>
</dbReference>
<dbReference type="GeneID" id="109718783"/>
<evidence type="ECO:0000256" key="6">
    <source>
        <dbReference type="SAM" id="MobiDB-lite"/>
    </source>
</evidence>
<dbReference type="RefSeq" id="XP_020100772.1">
    <property type="nucleotide sequence ID" value="XM_020245183.1"/>
</dbReference>
<reference evidence="9" key="2">
    <citation type="submission" date="2025-08" db="UniProtKB">
        <authorList>
            <consortium name="RefSeq"/>
        </authorList>
    </citation>
    <scope>IDENTIFICATION</scope>
    <source>
        <tissue evidence="9">Leaf</tissue>
    </source>
</reference>
<protein>
    <submittedName>
        <fullName evidence="9">Uncharacterized protein LOC109718783</fullName>
    </submittedName>
</protein>
<keyword evidence="8" id="KW-1185">Reference proteome</keyword>
<evidence type="ECO:0000259" key="7">
    <source>
        <dbReference type="Pfam" id="PF25220"/>
    </source>
</evidence>
<feature type="region of interest" description="Disordered" evidence="6">
    <location>
        <begin position="1"/>
        <end position="173"/>
    </location>
</feature>
<feature type="compositionally biased region" description="Low complexity" evidence="6">
    <location>
        <begin position="65"/>
        <end position="78"/>
    </location>
</feature>
<dbReference type="OrthoDB" id="1903589at2759"/>
<keyword evidence="3" id="KW-0539">Nucleus</keyword>
<dbReference type="GO" id="GO:0051301">
    <property type="term" value="P:cell division"/>
    <property type="evidence" value="ECO:0007669"/>
    <property type="project" value="UniProtKB-KW"/>
</dbReference>
<dbReference type="Proteomes" id="UP000515123">
    <property type="component" value="Linkage group 12"/>
</dbReference>
<feature type="compositionally biased region" description="Basic residues" evidence="6">
    <location>
        <begin position="105"/>
        <end position="115"/>
    </location>
</feature>
<feature type="domain" description="Sororin C-terminal region" evidence="7">
    <location>
        <begin position="179"/>
        <end position="199"/>
    </location>
</feature>
<dbReference type="AlphaFoldDB" id="A0A6P5FYV3"/>
<evidence type="ECO:0000256" key="2">
    <source>
        <dbReference type="ARBA" id="ARBA00022776"/>
    </source>
</evidence>